<protein>
    <submittedName>
        <fullName evidence="2">Uncharacterized protein</fullName>
    </submittedName>
</protein>
<feature type="compositionally biased region" description="Polar residues" evidence="1">
    <location>
        <begin position="35"/>
        <end position="65"/>
    </location>
</feature>
<feature type="compositionally biased region" description="Polar residues" evidence="1">
    <location>
        <begin position="10"/>
        <end position="23"/>
    </location>
</feature>
<gene>
    <name evidence="2" type="ORF">RRF57_001853</name>
</gene>
<dbReference type="Proteomes" id="UP001305414">
    <property type="component" value="Unassembled WGS sequence"/>
</dbReference>
<name>A0AAN7Z3Y5_9PEZI</name>
<dbReference type="AlphaFoldDB" id="A0AAN7Z3Y5"/>
<sequence>MPPTHILAQVETTPQGKYVQPTNADGFKTPKIPTHGSNNSNNEAAFMQLSSDLVYQSTTPQLAEP</sequence>
<proteinExistence type="predicted"/>
<keyword evidence="3" id="KW-1185">Reference proteome</keyword>
<accession>A0AAN7Z3Y5</accession>
<evidence type="ECO:0000313" key="3">
    <source>
        <dbReference type="Proteomes" id="UP001305414"/>
    </source>
</evidence>
<feature type="region of interest" description="Disordered" evidence="1">
    <location>
        <begin position="1"/>
        <end position="65"/>
    </location>
</feature>
<comment type="caution">
    <text evidence="2">The sequence shown here is derived from an EMBL/GenBank/DDBJ whole genome shotgun (WGS) entry which is preliminary data.</text>
</comment>
<evidence type="ECO:0000256" key="1">
    <source>
        <dbReference type="SAM" id="MobiDB-lite"/>
    </source>
</evidence>
<reference evidence="2 3" key="1">
    <citation type="submission" date="2023-10" db="EMBL/GenBank/DDBJ databases">
        <title>Draft genome sequence of Xylaria bambusicola isolate GMP-LS, the root and basal stem rot pathogen of sugarcane in Indonesia.</title>
        <authorList>
            <person name="Selvaraj P."/>
            <person name="Muralishankar V."/>
            <person name="Muruganantham S."/>
            <person name="Sp S."/>
            <person name="Haryani S."/>
            <person name="Lau K.J.X."/>
            <person name="Naqvi N.I."/>
        </authorList>
    </citation>
    <scope>NUCLEOTIDE SEQUENCE [LARGE SCALE GENOMIC DNA]</scope>
    <source>
        <strain evidence="2">GMP-LS</strain>
    </source>
</reference>
<organism evidence="2 3">
    <name type="scientific">Xylaria bambusicola</name>
    <dbReference type="NCBI Taxonomy" id="326684"/>
    <lineage>
        <taxon>Eukaryota</taxon>
        <taxon>Fungi</taxon>
        <taxon>Dikarya</taxon>
        <taxon>Ascomycota</taxon>
        <taxon>Pezizomycotina</taxon>
        <taxon>Sordariomycetes</taxon>
        <taxon>Xylariomycetidae</taxon>
        <taxon>Xylariales</taxon>
        <taxon>Xylariaceae</taxon>
        <taxon>Xylaria</taxon>
    </lineage>
</organism>
<dbReference type="EMBL" id="JAWHQM010000003">
    <property type="protein sequence ID" value="KAK5626138.1"/>
    <property type="molecule type" value="Genomic_DNA"/>
</dbReference>
<evidence type="ECO:0000313" key="2">
    <source>
        <dbReference type="EMBL" id="KAK5626138.1"/>
    </source>
</evidence>